<dbReference type="PANTHER" id="PTHR44688">
    <property type="entry name" value="DNA-BINDING TRANSCRIPTIONAL ACTIVATOR DEVR_DOSR"/>
    <property type="match status" value="1"/>
</dbReference>
<dbReference type="Pfam" id="PF00196">
    <property type="entry name" value="GerE"/>
    <property type="match status" value="1"/>
</dbReference>
<dbReference type="RefSeq" id="WP_343985900.1">
    <property type="nucleotide sequence ID" value="NZ_BAAAJG010000027.1"/>
</dbReference>
<dbReference type="InterPro" id="IPR000792">
    <property type="entry name" value="Tscrpt_reg_LuxR_C"/>
</dbReference>
<protein>
    <submittedName>
        <fullName evidence="5">DNA-binding response regulator</fullName>
    </submittedName>
</protein>
<evidence type="ECO:0000256" key="3">
    <source>
        <dbReference type="ARBA" id="ARBA00023163"/>
    </source>
</evidence>
<dbReference type="Gene3D" id="3.40.50.2300">
    <property type="match status" value="1"/>
</dbReference>
<dbReference type="CDD" id="cd06170">
    <property type="entry name" value="LuxR_C_like"/>
    <property type="match status" value="1"/>
</dbReference>
<dbReference type="PRINTS" id="PR00038">
    <property type="entry name" value="HTHLUXR"/>
</dbReference>
<dbReference type="Proteomes" id="UP001597145">
    <property type="component" value="Unassembled WGS sequence"/>
</dbReference>
<evidence type="ECO:0000259" key="4">
    <source>
        <dbReference type="PROSITE" id="PS50043"/>
    </source>
</evidence>
<comment type="caution">
    <text evidence="5">The sequence shown here is derived from an EMBL/GenBank/DDBJ whole genome shotgun (WGS) entry which is preliminary data.</text>
</comment>
<keyword evidence="3" id="KW-0804">Transcription</keyword>
<dbReference type="PANTHER" id="PTHR44688:SF16">
    <property type="entry name" value="DNA-BINDING TRANSCRIPTIONAL ACTIVATOR DEVR_DOSR"/>
    <property type="match status" value="1"/>
</dbReference>
<reference evidence="6" key="1">
    <citation type="journal article" date="2019" name="Int. J. Syst. Evol. Microbiol.">
        <title>The Global Catalogue of Microorganisms (GCM) 10K type strain sequencing project: providing services to taxonomists for standard genome sequencing and annotation.</title>
        <authorList>
            <consortium name="The Broad Institute Genomics Platform"/>
            <consortium name="The Broad Institute Genome Sequencing Center for Infectious Disease"/>
            <person name="Wu L."/>
            <person name="Ma J."/>
        </authorList>
    </citation>
    <scope>NUCLEOTIDE SEQUENCE [LARGE SCALE GENOMIC DNA]</scope>
    <source>
        <strain evidence="6">JCM 12165</strain>
    </source>
</reference>
<organism evidence="5 6">
    <name type="scientific">Pseudonocardia aurantiaca</name>
    <dbReference type="NCBI Taxonomy" id="75290"/>
    <lineage>
        <taxon>Bacteria</taxon>
        <taxon>Bacillati</taxon>
        <taxon>Actinomycetota</taxon>
        <taxon>Actinomycetes</taxon>
        <taxon>Pseudonocardiales</taxon>
        <taxon>Pseudonocardiaceae</taxon>
        <taxon>Pseudonocardia</taxon>
    </lineage>
</organism>
<feature type="domain" description="HTH luxR-type" evidence="4">
    <location>
        <begin position="150"/>
        <end position="215"/>
    </location>
</feature>
<dbReference type="SUPFAM" id="SSF46894">
    <property type="entry name" value="C-terminal effector domain of the bipartite response regulators"/>
    <property type="match status" value="1"/>
</dbReference>
<keyword evidence="6" id="KW-1185">Reference proteome</keyword>
<keyword evidence="2 5" id="KW-0238">DNA-binding</keyword>
<evidence type="ECO:0000256" key="1">
    <source>
        <dbReference type="ARBA" id="ARBA00023015"/>
    </source>
</evidence>
<dbReference type="PROSITE" id="PS00622">
    <property type="entry name" value="HTH_LUXR_1"/>
    <property type="match status" value="1"/>
</dbReference>
<sequence length="218" mass="23414">MGSILICDDRRAARESMTRAMSAVAGVLQIECVADGDDLLERYSRRPGRLVMIGVRSAGLLDPMPVLPPPRPELQRRHRAELIVRQLLAAFPRADAVLFGRPDCASVVAAAVAAGARGYVRWDGQRLDGGESATSGWLQPQTAGGAANRAGADGIKLTERELQVLRGMTRGLSNGEIARELHLSEDTVKTHARRLFRKLGAGCRAHAVAHGLRLGLVS</sequence>
<keyword evidence="1" id="KW-0805">Transcription regulation</keyword>
<accession>A0ABW4FRR6</accession>
<evidence type="ECO:0000313" key="5">
    <source>
        <dbReference type="EMBL" id="MFD1532813.1"/>
    </source>
</evidence>
<dbReference type="SMART" id="SM00421">
    <property type="entry name" value="HTH_LUXR"/>
    <property type="match status" value="1"/>
</dbReference>
<gene>
    <name evidence="5" type="ORF">ACFSCY_25650</name>
</gene>
<dbReference type="PROSITE" id="PS50043">
    <property type="entry name" value="HTH_LUXR_2"/>
    <property type="match status" value="1"/>
</dbReference>
<evidence type="ECO:0000313" key="6">
    <source>
        <dbReference type="Proteomes" id="UP001597145"/>
    </source>
</evidence>
<dbReference type="GO" id="GO:0003677">
    <property type="term" value="F:DNA binding"/>
    <property type="evidence" value="ECO:0007669"/>
    <property type="project" value="UniProtKB-KW"/>
</dbReference>
<dbReference type="EMBL" id="JBHUCP010000020">
    <property type="protein sequence ID" value="MFD1532813.1"/>
    <property type="molecule type" value="Genomic_DNA"/>
</dbReference>
<proteinExistence type="predicted"/>
<name>A0ABW4FRR6_9PSEU</name>
<dbReference type="InterPro" id="IPR016032">
    <property type="entry name" value="Sig_transdc_resp-reg_C-effctor"/>
</dbReference>
<evidence type="ECO:0000256" key="2">
    <source>
        <dbReference type="ARBA" id="ARBA00023125"/>
    </source>
</evidence>